<dbReference type="STRING" id="293826.Amet_2980"/>
<dbReference type="Proteomes" id="UP000001572">
    <property type="component" value="Chromosome"/>
</dbReference>
<feature type="transmembrane region" description="Helical" evidence="14">
    <location>
        <begin position="279"/>
        <end position="304"/>
    </location>
</feature>
<feature type="transmembrane region" description="Helical" evidence="14">
    <location>
        <begin position="118"/>
        <end position="145"/>
    </location>
</feature>
<evidence type="ECO:0000256" key="7">
    <source>
        <dbReference type="ARBA" id="ARBA00022989"/>
    </source>
</evidence>
<dbReference type="GO" id="GO:0015293">
    <property type="term" value="F:symporter activity"/>
    <property type="evidence" value="ECO:0007669"/>
    <property type="project" value="UniProtKB-KW"/>
</dbReference>
<keyword evidence="16" id="KW-1185">Reference proteome</keyword>
<feature type="transmembrane region" description="Helical" evidence="14">
    <location>
        <begin position="6"/>
        <end position="23"/>
    </location>
</feature>
<dbReference type="CDD" id="cd10322">
    <property type="entry name" value="SLC5sbd"/>
    <property type="match status" value="1"/>
</dbReference>
<evidence type="ECO:0000256" key="11">
    <source>
        <dbReference type="ARBA" id="ARBA00023201"/>
    </source>
</evidence>
<keyword evidence="4" id="KW-1003">Cell membrane</keyword>
<dbReference type="GO" id="GO:0005886">
    <property type="term" value="C:plasma membrane"/>
    <property type="evidence" value="ECO:0007669"/>
    <property type="project" value="UniProtKB-SubCell"/>
</dbReference>
<dbReference type="OrthoDB" id="9766407at2"/>
<comment type="similarity">
    <text evidence="2 13">Belongs to the sodium:solute symporter (SSF) (TC 2.A.21) family.</text>
</comment>
<dbReference type="PANTHER" id="PTHR48086">
    <property type="entry name" value="SODIUM/PROLINE SYMPORTER-RELATED"/>
    <property type="match status" value="1"/>
</dbReference>
<dbReference type="EMBL" id="CP000724">
    <property type="protein sequence ID" value="ABR49129.1"/>
    <property type="molecule type" value="Genomic_DNA"/>
</dbReference>
<accession>A6TSG1</accession>
<dbReference type="PROSITE" id="PS50283">
    <property type="entry name" value="NA_SOLUT_SYMP_3"/>
    <property type="match status" value="1"/>
</dbReference>
<dbReference type="Gene3D" id="1.20.1730.10">
    <property type="entry name" value="Sodium/glucose cotransporter"/>
    <property type="match status" value="1"/>
</dbReference>
<feature type="transmembrane region" description="Helical" evidence="14">
    <location>
        <begin position="432"/>
        <end position="449"/>
    </location>
</feature>
<evidence type="ECO:0000256" key="9">
    <source>
        <dbReference type="ARBA" id="ARBA00023065"/>
    </source>
</evidence>
<keyword evidence="7 14" id="KW-1133">Transmembrane helix</keyword>
<feature type="transmembrane region" description="Helical" evidence="14">
    <location>
        <begin position="35"/>
        <end position="55"/>
    </location>
</feature>
<keyword evidence="10 14" id="KW-0472">Membrane</keyword>
<evidence type="ECO:0000313" key="16">
    <source>
        <dbReference type="Proteomes" id="UP000001572"/>
    </source>
</evidence>
<evidence type="ECO:0000313" key="15">
    <source>
        <dbReference type="EMBL" id="ABR49129.1"/>
    </source>
</evidence>
<comment type="catalytic activity">
    <reaction evidence="12">
        <text>L-proline(in) + Na(+)(in) = L-proline(out) + Na(+)(out)</text>
        <dbReference type="Rhea" id="RHEA:28967"/>
        <dbReference type="ChEBI" id="CHEBI:29101"/>
        <dbReference type="ChEBI" id="CHEBI:60039"/>
    </reaction>
</comment>
<keyword evidence="8" id="KW-0915">Sodium</keyword>
<reference evidence="16" key="1">
    <citation type="journal article" date="2016" name="Genome Announc.">
        <title>Complete genome sequence of Alkaliphilus metalliredigens strain QYMF, an alkaliphilic and metal-reducing bacterium isolated from borax-contaminated leachate ponds.</title>
        <authorList>
            <person name="Hwang C."/>
            <person name="Copeland A."/>
            <person name="Lucas S."/>
            <person name="Lapidus A."/>
            <person name="Barry K."/>
            <person name="Detter J.C."/>
            <person name="Glavina Del Rio T."/>
            <person name="Hammon N."/>
            <person name="Israni S."/>
            <person name="Dalin E."/>
            <person name="Tice H."/>
            <person name="Pitluck S."/>
            <person name="Chertkov O."/>
            <person name="Brettin T."/>
            <person name="Bruce D."/>
            <person name="Han C."/>
            <person name="Schmutz J."/>
            <person name="Larimer F."/>
            <person name="Land M.L."/>
            <person name="Hauser L."/>
            <person name="Kyrpides N."/>
            <person name="Mikhailova N."/>
            <person name="Ye Q."/>
            <person name="Zhou J."/>
            <person name="Richardson P."/>
            <person name="Fields M.W."/>
        </authorList>
    </citation>
    <scope>NUCLEOTIDE SEQUENCE [LARGE SCALE GENOMIC DNA]</scope>
    <source>
        <strain evidence="16">QYMF</strain>
    </source>
</reference>
<evidence type="ECO:0000256" key="4">
    <source>
        <dbReference type="ARBA" id="ARBA00022475"/>
    </source>
</evidence>
<evidence type="ECO:0000256" key="5">
    <source>
        <dbReference type="ARBA" id="ARBA00022692"/>
    </source>
</evidence>
<evidence type="ECO:0000256" key="3">
    <source>
        <dbReference type="ARBA" id="ARBA00022448"/>
    </source>
</evidence>
<keyword evidence="5 14" id="KW-0812">Transmembrane</keyword>
<evidence type="ECO:0000256" key="13">
    <source>
        <dbReference type="RuleBase" id="RU362091"/>
    </source>
</evidence>
<proteinExistence type="inferred from homology"/>
<name>A6TSG1_ALKMQ</name>
<evidence type="ECO:0000256" key="6">
    <source>
        <dbReference type="ARBA" id="ARBA00022847"/>
    </source>
</evidence>
<dbReference type="InterPro" id="IPR038377">
    <property type="entry name" value="Na/Glc_symporter_sf"/>
</dbReference>
<dbReference type="HOGENOM" id="CLU_018808_15_1_9"/>
<dbReference type="Pfam" id="PF00474">
    <property type="entry name" value="SSF"/>
    <property type="match status" value="1"/>
</dbReference>
<feature type="transmembrane region" description="Helical" evidence="14">
    <location>
        <begin position="151"/>
        <end position="173"/>
    </location>
</feature>
<evidence type="ECO:0000256" key="10">
    <source>
        <dbReference type="ARBA" id="ARBA00023136"/>
    </source>
</evidence>
<evidence type="ECO:0000256" key="1">
    <source>
        <dbReference type="ARBA" id="ARBA00004651"/>
    </source>
</evidence>
<sequence length="498" mass="54863">MNKSIMYLLYFTIYTIILLLFGKGGFKRTKNARDFFVAVNSLGLAASIFTFSATWFSAASMQGLTGSMYAYGYNIVLYAVVPWFLGATCLVLLATRLKKYDIITVPEYFYMRYNSKGLQAMGGLVIVITYILYIIIQIRGFGIVISELLDINYTFAIVLVYLFVIYTTFGGLFSVVRTDGLNFILIIVGTLLAVVLILRNVGSVTLMHEGAALINTRPFPAFPHVTEKGALLDTFSKGAYTPLLTFTSFFGWGLGLAANPQYAIRISSAKNTKTAVKMVCFSVLILAFLYLGLFIIGIGGRVLVPTIHSIASVDEVFPYLINNVIYSPFSGLILISIMAAAISTANSQLLVAASGFSYDIYRNLINPEIDDDQLLTMNRIFIFVAGTISLILSLNPPDSLLIYGGHIWGAFSVSFLLPLYGGIFWNKATKEGAIASFIGGLIILIGFILKNRIIISKADEMVHPAFPGFIGAVIIFYFVSHYSYKTLKNVEDPVMLEK</sequence>
<keyword evidence="9" id="KW-0406">Ion transport</keyword>
<feature type="transmembrane region" description="Helical" evidence="14">
    <location>
        <begin position="239"/>
        <end position="258"/>
    </location>
</feature>
<dbReference type="AlphaFoldDB" id="A6TSG1"/>
<feature type="transmembrane region" description="Helical" evidence="14">
    <location>
        <begin position="324"/>
        <end position="353"/>
    </location>
</feature>
<dbReference type="RefSeq" id="WP_012064097.1">
    <property type="nucleotide sequence ID" value="NC_009633.1"/>
</dbReference>
<feature type="transmembrane region" description="Helical" evidence="14">
    <location>
        <begin position="400"/>
        <end position="420"/>
    </location>
</feature>
<dbReference type="NCBIfam" id="TIGR00813">
    <property type="entry name" value="sss"/>
    <property type="match status" value="1"/>
</dbReference>
<dbReference type="InterPro" id="IPR050277">
    <property type="entry name" value="Sodium:Solute_Symporter"/>
</dbReference>
<evidence type="ECO:0000256" key="12">
    <source>
        <dbReference type="ARBA" id="ARBA00033708"/>
    </source>
</evidence>
<feature type="transmembrane region" description="Helical" evidence="14">
    <location>
        <begin position="461"/>
        <end position="479"/>
    </location>
</feature>
<dbReference type="InterPro" id="IPR001734">
    <property type="entry name" value="Na/solute_symporter"/>
</dbReference>
<keyword evidence="11" id="KW-0739">Sodium transport</keyword>
<organism evidence="15 16">
    <name type="scientific">Alkaliphilus metalliredigens (strain QYMF)</name>
    <dbReference type="NCBI Taxonomy" id="293826"/>
    <lineage>
        <taxon>Bacteria</taxon>
        <taxon>Bacillati</taxon>
        <taxon>Bacillota</taxon>
        <taxon>Clostridia</taxon>
        <taxon>Peptostreptococcales</taxon>
        <taxon>Natronincolaceae</taxon>
        <taxon>Alkaliphilus</taxon>
    </lineage>
</organism>
<dbReference type="eggNOG" id="COG0591">
    <property type="taxonomic scope" value="Bacteria"/>
</dbReference>
<dbReference type="GO" id="GO:0006814">
    <property type="term" value="P:sodium ion transport"/>
    <property type="evidence" value="ECO:0007669"/>
    <property type="project" value="UniProtKB-KW"/>
</dbReference>
<evidence type="ECO:0000256" key="2">
    <source>
        <dbReference type="ARBA" id="ARBA00006434"/>
    </source>
</evidence>
<gene>
    <name evidence="15" type="ordered locus">Amet_2980</name>
</gene>
<comment type="subcellular location">
    <subcellularLocation>
        <location evidence="1">Cell membrane</location>
        <topology evidence="1">Multi-pass membrane protein</topology>
    </subcellularLocation>
</comment>
<keyword evidence="6" id="KW-0769">Symport</keyword>
<evidence type="ECO:0000256" key="14">
    <source>
        <dbReference type="SAM" id="Phobius"/>
    </source>
</evidence>
<evidence type="ECO:0000256" key="8">
    <source>
        <dbReference type="ARBA" id="ARBA00023053"/>
    </source>
</evidence>
<dbReference type="PANTHER" id="PTHR48086:SF3">
    <property type="entry name" value="SODIUM_PROLINE SYMPORTER"/>
    <property type="match status" value="1"/>
</dbReference>
<dbReference type="KEGG" id="amt:Amet_2980"/>
<protein>
    <submittedName>
        <fullName evidence="15">Na+/solute symporter</fullName>
    </submittedName>
</protein>
<feature type="transmembrane region" description="Helical" evidence="14">
    <location>
        <begin position="75"/>
        <end position="97"/>
    </location>
</feature>
<feature type="transmembrane region" description="Helical" evidence="14">
    <location>
        <begin position="180"/>
        <end position="198"/>
    </location>
</feature>
<keyword evidence="3" id="KW-0813">Transport</keyword>
<feature type="transmembrane region" description="Helical" evidence="14">
    <location>
        <begin position="374"/>
        <end position="394"/>
    </location>
</feature>